<dbReference type="CDD" id="cd03445">
    <property type="entry name" value="Thioesterase_II_repeat2"/>
    <property type="match status" value="1"/>
</dbReference>
<organism evidence="5 6">
    <name type="scientific">Elsinoe australis</name>
    <dbReference type="NCBI Taxonomy" id="40998"/>
    <lineage>
        <taxon>Eukaryota</taxon>
        <taxon>Fungi</taxon>
        <taxon>Dikarya</taxon>
        <taxon>Ascomycota</taxon>
        <taxon>Pezizomycotina</taxon>
        <taxon>Dothideomycetes</taxon>
        <taxon>Dothideomycetidae</taxon>
        <taxon>Myriangiales</taxon>
        <taxon>Elsinoaceae</taxon>
        <taxon>Elsinoe</taxon>
    </lineage>
</organism>
<feature type="domain" description="Acyl-CoA thioesterase-like N-terminal HotDog" evidence="3">
    <location>
        <begin position="40"/>
        <end position="118"/>
    </location>
</feature>
<dbReference type="Pfam" id="PF20789">
    <property type="entry name" value="4HBT_3C"/>
    <property type="match status" value="1"/>
</dbReference>
<dbReference type="InterPro" id="IPR042171">
    <property type="entry name" value="Acyl-CoA_hotdog"/>
</dbReference>
<evidence type="ECO:0000256" key="1">
    <source>
        <dbReference type="ARBA" id="ARBA00006538"/>
    </source>
</evidence>
<dbReference type="GO" id="GO:0047617">
    <property type="term" value="F:fatty acyl-CoA hydrolase activity"/>
    <property type="evidence" value="ECO:0007669"/>
    <property type="project" value="InterPro"/>
</dbReference>
<gene>
    <name evidence="5" type="ORF">B9Z65_7060</name>
</gene>
<evidence type="ECO:0000256" key="2">
    <source>
        <dbReference type="ARBA" id="ARBA00022801"/>
    </source>
</evidence>
<dbReference type="InterPro" id="IPR003703">
    <property type="entry name" value="Acyl_CoA_thio"/>
</dbReference>
<comment type="similarity">
    <text evidence="1">Belongs to the C/M/P thioester hydrolase family.</text>
</comment>
<reference evidence="5 6" key="1">
    <citation type="submission" date="2017-05" db="EMBL/GenBank/DDBJ databases">
        <title>Draft genome sequence of Elsinoe australis.</title>
        <authorList>
            <person name="Cheng Q."/>
        </authorList>
    </citation>
    <scope>NUCLEOTIDE SEQUENCE [LARGE SCALE GENOMIC DNA]</scope>
    <source>
        <strain evidence="5 6">NL1</strain>
    </source>
</reference>
<dbReference type="Gene3D" id="2.40.160.210">
    <property type="entry name" value="Acyl-CoA thioesterase, double hotdog domain"/>
    <property type="match status" value="1"/>
</dbReference>
<evidence type="ECO:0000313" key="6">
    <source>
        <dbReference type="Proteomes" id="UP000243723"/>
    </source>
</evidence>
<dbReference type="Proteomes" id="UP000243723">
    <property type="component" value="Unassembled WGS sequence"/>
</dbReference>
<dbReference type="SUPFAM" id="SSF54637">
    <property type="entry name" value="Thioesterase/thiol ester dehydrase-isomerase"/>
    <property type="match status" value="2"/>
</dbReference>
<dbReference type="AlphaFoldDB" id="A0A2P7Z4G6"/>
<dbReference type="STRING" id="40998.A0A2P7Z4G6"/>
<dbReference type="GO" id="GO:0006637">
    <property type="term" value="P:acyl-CoA metabolic process"/>
    <property type="evidence" value="ECO:0007669"/>
    <property type="project" value="InterPro"/>
</dbReference>
<dbReference type="PANTHER" id="PTHR11066:SF64">
    <property type="entry name" value="ACYL-COA THIOESTERASE (AFU_ORTHOLOGUE AFUA_1G12060)"/>
    <property type="match status" value="1"/>
</dbReference>
<name>A0A2P7Z4G6_9PEZI</name>
<dbReference type="PANTHER" id="PTHR11066">
    <property type="entry name" value="ACYL-COA THIOESTERASE"/>
    <property type="match status" value="1"/>
</dbReference>
<accession>A0A2P7Z4G6</accession>
<dbReference type="OrthoDB" id="68328at2759"/>
<comment type="caution">
    <text evidence="5">The sequence shown here is derived from an EMBL/GenBank/DDBJ whole genome shotgun (WGS) entry which is preliminary data.</text>
</comment>
<protein>
    <submittedName>
        <fullName evidence="5">Acyl-coenzyme A thioesterase 8</fullName>
    </submittedName>
</protein>
<evidence type="ECO:0000313" key="5">
    <source>
        <dbReference type="EMBL" id="PSK43106.1"/>
    </source>
</evidence>
<dbReference type="InterPro" id="IPR049449">
    <property type="entry name" value="TesB_ACOT8-like_N"/>
</dbReference>
<keyword evidence="2" id="KW-0378">Hydrolase</keyword>
<proteinExistence type="inferred from homology"/>
<dbReference type="InterPro" id="IPR029069">
    <property type="entry name" value="HotDog_dom_sf"/>
</dbReference>
<dbReference type="EMBL" id="NHZQ01000331">
    <property type="protein sequence ID" value="PSK43106.1"/>
    <property type="molecule type" value="Genomic_DNA"/>
</dbReference>
<sequence>MAPPENGNEYLPFADMIAVEKINESTYRSKAMPFSPGGSGRAYGGHVYAQAVWAAAQTVAKGFVVHNVTGFFILAGLTNIPFVYNVKNIRDGRSYCTRIVNVTQAEGKGICFTCTCSFKIAEDSFLDVQEDVNLWDKYAVVLDGTKPEDWPEAPGMDVKWYWEYRRETGKNDPFPGLDSRKVNMDAYNLERDPFSRRQLLFYRVIGSLPASADPNLHACAHLYASDRNSLFIVANHLDVGDNFTQMASLSHTVVFHTPPAEYTMQQRSSSGREDRIWFCKEDWTSRAAGGRGIHHSRMIGRDGRHIATSWQEGMVRLGKDKNDQKAAYRRGAFGKSPVKL</sequence>
<evidence type="ECO:0000259" key="3">
    <source>
        <dbReference type="Pfam" id="PF13622"/>
    </source>
</evidence>
<dbReference type="CDD" id="cd03444">
    <property type="entry name" value="Thioesterase_II_repeat1"/>
    <property type="match status" value="1"/>
</dbReference>
<feature type="domain" description="Acyl-CoA thioesterase-like C-terminal" evidence="4">
    <location>
        <begin position="191"/>
        <end position="315"/>
    </location>
</feature>
<dbReference type="InterPro" id="IPR049450">
    <property type="entry name" value="ACOT8-like_C"/>
</dbReference>
<dbReference type="Pfam" id="PF13622">
    <property type="entry name" value="4HBT_3"/>
    <property type="match status" value="1"/>
</dbReference>
<dbReference type="GO" id="GO:0005782">
    <property type="term" value="C:peroxisomal matrix"/>
    <property type="evidence" value="ECO:0007669"/>
    <property type="project" value="UniProtKB-SubCell"/>
</dbReference>
<evidence type="ECO:0000259" key="4">
    <source>
        <dbReference type="Pfam" id="PF20789"/>
    </source>
</evidence>
<dbReference type="GO" id="GO:0009062">
    <property type="term" value="P:fatty acid catabolic process"/>
    <property type="evidence" value="ECO:0007669"/>
    <property type="project" value="TreeGrafter"/>
</dbReference>
<keyword evidence="6" id="KW-1185">Reference proteome</keyword>